<keyword evidence="2" id="KW-1185">Reference proteome</keyword>
<accession>A0AAD9W3F2</accession>
<dbReference type="AlphaFoldDB" id="A0AAD9W3F2"/>
<evidence type="ECO:0000313" key="2">
    <source>
        <dbReference type="Proteomes" id="UP001265746"/>
    </source>
</evidence>
<reference evidence="1" key="1">
    <citation type="submission" date="2023-06" db="EMBL/GenBank/DDBJ databases">
        <authorList>
            <person name="Noh H."/>
        </authorList>
    </citation>
    <scope>NUCLEOTIDE SEQUENCE</scope>
    <source>
        <strain evidence="1">DUCC20226</strain>
    </source>
</reference>
<gene>
    <name evidence="1" type="ORF">N8I77_009691</name>
</gene>
<proteinExistence type="predicted"/>
<name>A0AAD9W3F2_PHOAM</name>
<dbReference type="EMBL" id="JAUJFL010000005">
    <property type="protein sequence ID" value="KAK2603217.1"/>
    <property type="molecule type" value="Genomic_DNA"/>
</dbReference>
<dbReference type="Proteomes" id="UP001265746">
    <property type="component" value="Unassembled WGS sequence"/>
</dbReference>
<organism evidence="1 2">
    <name type="scientific">Phomopsis amygdali</name>
    <name type="common">Fusicoccum amygdali</name>
    <dbReference type="NCBI Taxonomy" id="1214568"/>
    <lineage>
        <taxon>Eukaryota</taxon>
        <taxon>Fungi</taxon>
        <taxon>Dikarya</taxon>
        <taxon>Ascomycota</taxon>
        <taxon>Pezizomycotina</taxon>
        <taxon>Sordariomycetes</taxon>
        <taxon>Sordariomycetidae</taxon>
        <taxon>Diaporthales</taxon>
        <taxon>Diaporthaceae</taxon>
        <taxon>Diaporthe</taxon>
    </lineage>
</organism>
<comment type="caution">
    <text evidence="1">The sequence shown here is derived from an EMBL/GenBank/DDBJ whole genome shotgun (WGS) entry which is preliminary data.</text>
</comment>
<sequence length="385" mass="42835">MVSQVTPGLLQPNVLVEIDHGPPMELYRDSRLSVIRQAQPEMVGSRRRRCLASLEPTGYDACPETGSDQSGTALSKLASSHKPTYFLERGCAKHPQEALLERRIPSSGNPDLASLVQDELAESLAFATRHPVNAKNEDQRYCCPTGKDACDRKTMWEGSQCQTSFDGLHPVMTAPSDGVSTDTDFFLNESEEITIEERALSHGYLISLPVLPGLRKVLPVEHASENQSFDINQSFGTRMVSQWRRILEKRDSSFGARTYSPPEYEFSATSITTEHSIGSQTKCRQDTHGFEFPTFMSEATHSHTGVSDPTGFPKETFMWMIGYNLMTLQCEKQALLHLRNGSSELFLNMVAAAVSCLDILLPMAERVARDKQCTEKVHCLLEDPG</sequence>
<protein>
    <submittedName>
        <fullName evidence="1">Uncharacterized protein</fullName>
    </submittedName>
</protein>
<evidence type="ECO:0000313" key="1">
    <source>
        <dbReference type="EMBL" id="KAK2603217.1"/>
    </source>
</evidence>